<gene>
    <name evidence="2" type="ORF">H6A34_12945</name>
</gene>
<organism evidence="2 3">
    <name type="scientific">Marseilla massiliensis</name>
    <dbReference type="NCBI Taxonomy" id="1841864"/>
    <lineage>
        <taxon>Bacteria</taxon>
        <taxon>Pseudomonadati</taxon>
        <taxon>Bacteroidota</taxon>
        <taxon>Bacteroidia</taxon>
        <taxon>Bacteroidales</taxon>
        <taxon>Prevotellaceae</taxon>
        <taxon>Marseilla</taxon>
    </lineage>
</organism>
<feature type="region of interest" description="Disordered" evidence="1">
    <location>
        <begin position="76"/>
        <end position="115"/>
    </location>
</feature>
<accession>A0A938WV76</accession>
<evidence type="ECO:0000313" key="3">
    <source>
        <dbReference type="Proteomes" id="UP000706891"/>
    </source>
</evidence>
<protein>
    <submittedName>
        <fullName evidence="2">Uncharacterized protein</fullName>
    </submittedName>
</protein>
<name>A0A938WV76_9BACT</name>
<reference evidence="2" key="1">
    <citation type="submission" date="2020-08" db="EMBL/GenBank/DDBJ databases">
        <authorList>
            <person name="Cejkova D."/>
            <person name="Kubasova T."/>
            <person name="Jahodarova E."/>
            <person name="Rychlik I."/>
        </authorList>
    </citation>
    <scope>NUCLEOTIDE SEQUENCE</scope>
    <source>
        <strain evidence="2">An824</strain>
    </source>
</reference>
<evidence type="ECO:0000313" key="2">
    <source>
        <dbReference type="EMBL" id="MBM6674774.1"/>
    </source>
</evidence>
<comment type="caution">
    <text evidence="2">The sequence shown here is derived from an EMBL/GenBank/DDBJ whole genome shotgun (WGS) entry which is preliminary data.</text>
</comment>
<proteinExistence type="predicted"/>
<reference evidence="2" key="2">
    <citation type="journal article" date="2021" name="Sci. Rep.">
        <title>The distribution of antibiotic resistance genes in chicken gut microbiota commensals.</title>
        <authorList>
            <person name="Juricova H."/>
            <person name="Matiasovicova J."/>
            <person name="Kubasova T."/>
            <person name="Cejkova D."/>
            <person name="Rychlik I."/>
        </authorList>
    </citation>
    <scope>NUCLEOTIDE SEQUENCE</scope>
    <source>
        <strain evidence="2">An824</strain>
    </source>
</reference>
<evidence type="ECO:0000256" key="1">
    <source>
        <dbReference type="SAM" id="MobiDB-lite"/>
    </source>
</evidence>
<dbReference type="EMBL" id="JACJJG010000125">
    <property type="protein sequence ID" value="MBM6674774.1"/>
    <property type="molecule type" value="Genomic_DNA"/>
</dbReference>
<keyword evidence="3" id="KW-1185">Reference proteome</keyword>
<sequence length="115" mass="14298">MKKYNDKVKRIIMNNGNSMEVKYKSELLEQIRQDFEIMENESSDIDPGFFTEDDVWSLYEFLLMRHKDDWYVIDDMEDDEDGEEEYHETEDSYYEEKEEYYYKEERTDDEEDDDE</sequence>
<dbReference type="Proteomes" id="UP000706891">
    <property type="component" value="Unassembled WGS sequence"/>
</dbReference>
<dbReference type="RefSeq" id="WP_205105859.1">
    <property type="nucleotide sequence ID" value="NZ_JACJJG010000125.1"/>
</dbReference>
<feature type="compositionally biased region" description="Acidic residues" evidence="1">
    <location>
        <begin position="76"/>
        <end position="98"/>
    </location>
</feature>
<dbReference type="AlphaFoldDB" id="A0A938WV76"/>